<proteinExistence type="inferred from homology"/>
<evidence type="ECO:0000256" key="5">
    <source>
        <dbReference type="ARBA" id="ARBA00022840"/>
    </source>
</evidence>
<dbReference type="RefSeq" id="WP_343874758.1">
    <property type="nucleotide sequence ID" value="NZ_BAAAIX010000027.1"/>
</dbReference>
<keyword evidence="6" id="KW-0046">Antibiotic resistance</keyword>
<dbReference type="SUPFAM" id="SSF56112">
    <property type="entry name" value="Protein kinase-like (PK-like)"/>
    <property type="match status" value="1"/>
</dbReference>
<dbReference type="Gene3D" id="3.30.200.20">
    <property type="entry name" value="Phosphorylase Kinase, domain 1"/>
    <property type="match status" value="1"/>
</dbReference>
<dbReference type="Proteomes" id="UP001597326">
    <property type="component" value="Unassembled WGS sequence"/>
</dbReference>
<sequence length="240" mass="26470">MSIPTEQPEAPWIVTEEADGAPVEAVWVNEIGGTTWRIGRGEAADYLKVQPEHREFDLRGELARLDWVAGLLPTPRVVSYGGDGELEWLRTRSLGGENAVSPTNRARPEVVVPALGRALRRLHDSLPVRDCPFTWDVDDRLASLSGTERRPVPAVARGDLVVCHGDACSPNFLLGPDAECVGYVDLGRLGLADRHADLAPAVLSLGWNYGPGWMLPFLKAYGHPVDQERLAFYTWLWQAE</sequence>
<keyword evidence="9" id="KW-1185">Reference proteome</keyword>
<dbReference type="Pfam" id="PF01636">
    <property type="entry name" value="APH"/>
    <property type="match status" value="2"/>
</dbReference>
<reference evidence="9" key="1">
    <citation type="journal article" date="2019" name="Int. J. Syst. Evol. Microbiol.">
        <title>The Global Catalogue of Microorganisms (GCM) 10K type strain sequencing project: providing services to taxonomists for standard genome sequencing and annotation.</title>
        <authorList>
            <consortium name="The Broad Institute Genomics Platform"/>
            <consortium name="The Broad Institute Genome Sequencing Center for Infectious Disease"/>
            <person name="Wu L."/>
            <person name="Ma J."/>
        </authorList>
    </citation>
    <scope>NUCLEOTIDE SEQUENCE [LARGE SCALE GENOMIC DNA]</scope>
    <source>
        <strain evidence="9">CAIM 431</strain>
    </source>
</reference>
<dbReference type="InterPro" id="IPR011009">
    <property type="entry name" value="Kinase-like_dom_sf"/>
</dbReference>
<name>A0ABW4RYC2_9ACTN</name>
<dbReference type="InterPro" id="IPR024165">
    <property type="entry name" value="Kan/Strep_kinase"/>
</dbReference>
<evidence type="ECO:0000313" key="9">
    <source>
        <dbReference type="Proteomes" id="UP001597326"/>
    </source>
</evidence>
<dbReference type="CDD" id="cd05150">
    <property type="entry name" value="APH"/>
    <property type="match status" value="1"/>
</dbReference>
<evidence type="ECO:0000256" key="6">
    <source>
        <dbReference type="ARBA" id="ARBA00023251"/>
    </source>
</evidence>
<dbReference type="InterPro" id="IPR002575">
    <property type="entry name" value="Aminoglycoside_PTrfase"/>
</dbReference>
<keyword evidence="2" id="KW-0808">Transferase</keyword>
<accession>A0ABW4RYC2</accession>
<comment type="caution">
    <text evidence="8">The sequence shown here is derived from an EMBL/GenBank/DDBJ whole genome shotgun (WGS) entry which is preliminary data.</text>
</comment>
<dbReference type="PIRSF" id="PIRSF000706">
    <property type="entry name" value="Kanamycin_kin"/>
    <property type="match status" value="1"/>
</dbReference>
<feature type="domain" description="Aminoglycoside phosphotransferase" evidence="7">
    <location>
        <begin position="153"/>
        <end position="233"/>
    </location>
</feature>
<organism evidence="8 9">
    <name type="scientific">Luteococcus peritonei</name>
    <dbReference type="NCBI Taxonomy" id="88874"/>
    <lineage>
        <taxon>Bacteria</taxon>
        <taxon>Bacillati</taxon>
        <taxon>Actinomycetota</taxon>
        <taxon>Actinomycetes</taxon>
        <taxon>Propionibacteriales</taxon>
        <taxon>Propionibacteriaceae</taxon>
        <taxon>Luteococcus</taxon>
    </lineage>
</organism>
<dbReference type="Gene3D" id="3.90.1200.10">
    <property type="match status" value="2"/>
</dbReference>
<evidence type="ECO:0000259" key="7">
    <source>
        <dbReference type="Pfam" id="PF01636"/>
    </source>
</evidence>
<evidence type="ECO:0000256" key="3">
    <source>
        <dbReference type="ARBA" id="ARBA00022741"/>
    </source>
</evidence>
<evidence type="ECO:0000313" key="8">
    <source>
        <dbReference type="EMBL" id="MFD1890418.1"/>
    </source>
</evidence>
<comment type="similarity">
    <text evidence="1">Belongs to the aminoglycoside phosphotransferase family.</text>
</comment>
<evidence type="ECO:0000256" key="2">
    <source>
        <dbReference type="ARBA" id="ARBA00022679"/>
    </source>
</evidence>
<keyword evidence="4" id="KW-0418">Kinase</keyword>
<feature type="domain" description="Aminoglycoside phosphotransferase" evidence="7">
    <location>
        <begin position="47"/>
        <end position="143"/>
    </location>
</feature>
<gene>
    <name evidence="8" type="ORF">ACFSCS_09540</name>
</gene>
<keyword evidence="5" id="KW-0067">ATP-binding</keyword>
<evidence type="ECO:0000256" key="4">
    <source>
        <dbReference type="ARBA" id="ARBA00022777"/>
    </source>
</evidence>
<protein>
    <submittedName>
        <fullName evidence="8">Aminoglycoside 3'-phosphotransferase</fullName>
    </submittedName>
</protein>
<keyword evidence="3" id="KW-0547">Nucleotide-binding</keyword>
<evidence type="ECO:0000256" key="1">
    <source>
        <dbReference type="ARBA" id="ARBA00006219"/>
    </source>
</evidence>
<dbReference type="EMBL" id="JBHUFZ010000019">
    <property type="protein sequence ID" value="MFD1890418.1"/>
    <property type="molecule type" value="Genomic_DNA"/>
</dbReference>